<dbReference type="Proteomes" id="UP000567067">
    <property type="component" value="Unassembled WGS sequence"/>
</dbReference>
<dbReference type="AlphaFoldDB" id="A0A7W3STI3"/>
<dbReference type="EMBL" id="JACJIP010000014">
    <property type="protein sequence ID" value="MBA9085980.1"/>
    <property type="molecule type" value="Genomic_DNA"/>
</dbReference>
<reference evidence="1 2" key="1">
    <citation type="submission" date="2020-08" db="EMBL/GenBank/DDBJ databases">
        <title>Genomic Encyclopedia of Type Strains, Phase III (KMG-III): the genomes of soil and plant-associated and newly described type strains.</title>
        <authorList>
            <person name="Whitman W."/>
        </authorList>
    </citation>
    <scope>NUCLEOTIDE SEQUENCE [LARGE SCALE GENOMIC DNA]</scope>
    <source>
        <strain evidence="1 2">CECT 8693</strain>
    </source>
</reference>
<proteinExistence type="predicted"/>
<comment type="caution">
    <text evidence="1">The sequence shown here is derived from an EMBL/GenBank/DDBJ whole genome shotgun (WGS) entry which is preliminary data.</text>
</comment>
<evidence type="ECO:0000313" key="2">
    <source>
        <dbReference type="Proteomes" id="UP000567067"/>
    </source>
</evidence>
<name>A0A7W3STI3_9BACL</name>
<keyword evidence="2" id="KW-1185">Reference proteome</keyword>
<evidence type="ECO:0000313" key="1">
    <source>
        <dbReference type="EMBL" id="MBA9085980.1"/>
    </source>
</evidence>
<protein>
    <submittedName>
        <fullName evidence="1">Uncharacterized protein</fullName>
    </submittedName>
</protein>
<sequence length="45" mass="5097">MEMNNINSGEAVIVLSAACCSKDLRREVGYPKDNIFLESRYKIAF</sequence>
<gene>
    <name evidence="1" type="ORF">FHR92_002452</name>
</gene>
<accession>A0A7W3STI3</accession>
<organism evidence="1 2">
    <name type="scientific">Fontibacillus solani</name>
    <dbReference type="NCBI Taxonomy" id="1572857"/>
    <lineage>
        <taxon>Bacteria</taxon>
        <taxon>Bacillati</taxon>
        <taxon>Bacillota</taxon>
        <taxon>Bacilli</taxon>
        <taxon>Bacillales</taxon>
        <taxon>Paenibacillaceae</taxon>
        <taxon>Fontibacillus</taxon>
    </lineage>
</organism>